<name>A0A397UW68_9GLOM</name>
<dbReference type="AlphaFoldDB" id="A0A397UW68"/>
<evidence type="ECO:0000313" key="3">
    <source>
        <dbReference type="Proteomes" id="UP000266673"/>
    </source>
</evidence>
<protein>
    <submittedName>
        <fullName evidence="2">Uncharacterized protein</fullName>
    </submittedName>
</protein>
<feature type="transmembrane region" description="Helical" evidence="1">
    <location>
        <begin position="74"/>
        <end position="96"/>
    </location>
</feature>
<organism evidence="2 3">
    <name type="scientific">Gigaspora rosea</name>
    <dbReference type="NCBI Taxonomy" id="44941"/>
    <lineage>
        <taxon>Eukaryota</taxon>
        <taxon>Fungi</taxon>
        <taxon>Fungi incertae sedis</taxon>
        <taxon>Mucoromycota</taxon>
        <taxon>Glomeromycotina</taxon>
        <taxon>Glomeromycetes</taxon>
        <taxon>Diversisporales</taxon>
        <taxon>Gigasporaceae</taxon>
        <taxon>Gigaspora</taxon>
    </lineage>
</organism>
<sequence length="127" mass="14682">MENPMCHPRFLGFFPVALSVVESLESTFGFFPVAFSISSPLPLAFVVEWTFGFVSRCILGFLPRHFRRLWGESLEWIFSSLFGVFLAFFPTCILFFDISSALTLFHLSFFMVLLRPLRRFCRSCRSG</sequence>
<proteinExistence type="predicted"/>
<keyword evidence="1" id="KW-0812">Transmembrane</keyword>
<feature type="transmembrane region" description="Helical" evidence="1">
    <location>
        <begin position="39"/>
        <end position="62"/>
    </location>
</feature>
<reference evidence="2 3" key="1">
    <citation type="submission" date="2018-06" db="EMBL/GenBank/DDBJ databases">
        <title>Comparative genomics reveals the genomic features of Rhizophagus irregularis, R. cerebriforme, R. diaphanum and Gigaspora rosea, and their symbiotic lifestyle signature.</title>
        <authorList>
            <person name="Morin E."/>
            <person name="San Clemente H."/>
            <person name="Chen E.C.H."/>
            <person name="De La Providencia I."/>
            <person name="Hainaut M."/>
            <person name="Kuo A."/>
            <person name="Kohler A."/>
            <person name="Murat C."/>
            <person name="Tang N."/>
            <person name="Roy S."/>
            <person name="Loubradou J."/>
            <person name="Henrissat B."/>
            <person name="Grigoriev I.V."/>
            <person name="Corradi N."/>
            <person name="Roux C."/>
            <person name="Martin F.M."/>
        </authorList>
    </citation>
    <scope>NUCLEOTIDE SEQUENCE [LARGE SCALE GENOMIC DNA]</scope>
    <source>
        <strain evidence="2 3">DAOM 194757</strain>
    </source>
</reference>
<evidence type="ECO:0000256" key="1">
    <source>
        <dbReference type="SAM" id="Phobius"/>
    </source>
</evidence>
<keyword evidence="1" id="KW-1133">Transmembrane helix</keyword>
<dbReference type="EMBL" id="QKWP01000885">
    <property type="protein sequence ID" value="RIB13861.1"/>
    <property type="molecule type" value="Genomic_DNA"/>
</dbReference>
<keyword evidence="3" id="KW-1185">Reference proteome</keyword>
<evidence type="ECO:0000313" key="2">
    <source>
        <dbReference type="EMBL" id="RIB13861.1"/>
    </source>
</evidence>
<accession>A0A397UW68</accession>
<gene>
    <name evidence="2" type="ORF">C2G38_2196696</name>
</gene>
<dbReference type="Proteomes" id="UP000266673">
    <property type="component" value="Unassembled WGS sequence"/>
</dbReference>
<keyword evidence="1" id="KW-0472">Membrane</keyword>
<comment type="caution">
    <text evidence="2">The sequence shown here is derived from an EMBL/GenBank/DDBJ whole genome shotgun (WGS) entry which is preliminary data.</text>
</comment>